<evidence type="ECO:0000313" key="1">
    <source>
        <dbReference type="EMBL" id="OAX34974.1"/>
    </source>
</evidence>
<dbReference type="Proteomes" id="UP000092154">
    <property type="component" value="Unassembled WGS sequence"/>
</dbReference>
<organism evidence="1 2">
    <name type="scientific">Rhizopogon vinicolor AM-OR11-026</name>
    <dbReference type="NCBI Taxonomy" id="1314800"/>
    <lineage>
        <taxon>Eukaryota</taxon>
        <taxon>Fungi</taxon>
        <taxon>Dikarya</taxon>
        <taxon>Basidiomycota</taxon>
        <taxon>Agaricomycotina</taxon>
        <taxon>Agaricomycetes</taxon>
        <taxon>Agaricomycetidae</taxon>
        <taxon>Boletales</taxon>
        <taxon>Suillineae</taxon>
        <taxon>Rhizopogonaceae</taxon>
        <taxon>Rhizopogon</taxon>
    </lineage>
</organism>
<gene>
    <name evidence="1" type="ORF">K503DRAFT_858887</name>
</gene>
<name>A0A1B7MQU6_9AGAM</name>
<reference evidence="1 2" key="1">
    <citation type="submission" date="2016-06" db="EMBL/GenBank/DDBJ databases">
        <title>Comparative genomics of the ectomycorrhizal sister species Rhizopogon vinicolor and Rhizopogon vesiculosus (Basidiomycota: Boletales) reveals a divergence of the mating type B locus.</title>
        <authorList>
            <consortium name="DOE Joint Genome Institute"/>
            <person name="Mujic A.B."/>
            <person name="Kuo A."/>
            <person name="Tritt A."/>
            <person name="Lipzen A."/>
            <person name="Chen C."/>
            <person name="Johnson J."/>
            <person name="Sharma A."/>
            <person name="Barry K."/>
            <person name="Grigoriev I.V."/>
            <person name="Spatafora J.W."/>
        </authorList>
    </citation>
    <scope>NUCLEOTIDE SEQUENCE [LARGE SCALE GENOMIC DNA]</scope>
    <source>
        <strain evidence="1 2">AM-OR11-026</strain>
    </source>
</reference>
<evidence type="ECO:0000313" key="2">
    <source>
        <dbReference type="Proteomes" id="UP000092154"/>
    </source>
</evidence>
<proteinExistence type="predicted"/>
<accession>A0A1B7MQU6</accession>
<dbReference type="AlphaFoldDB" id="A0A1B7MQU6"/>
<sequence>MSGRAAASALTSSRQRTMSTWVNISRSASEGEGGTCAGAVTGADVFVRLCSGGIEGSASGQTATQPRASGMSFIADLRKCSSAPVSTYSCNMLELAPESLGVAVDVVPEGHNFRSHGCVLGYYTIETADFVDTAGKARLGIMRRKPQMCSRVLVTPRAGGRFGGAVDEENSSSYHLYILHATMGLRAQGQGVDEVPEGYHFSFDLIVPSNHVLERADLVDIASEAGFGLAQFCAQLGECTVHWRKDRGFCICGPESTWFNGAVVRGALREADVGTELSVLI</sequence>
<dbReference type="EMBL" id="KV448546">
    <property type="protein sequence ID" value="OAX34974.1"/>
    <property type="molecule type" value="Genomic_DNA"/>
</dbReference>
<protein>
    <submittedName>
        <fullName evidence="1">Uncharacterized protein</fullName>
    </submittedName>
</protein>
<keyword evidence="2" id="KW-1185">Reference proteome</keyword>
<dbReference type="InParanoid" id="A0A1B7MQU6"/>